<feature type="disulfide bond" evidence="11">
    <location>
        <begin position="83"/>
        <end position="98"/>
    </location>
</feature>
<evidence type="ECO:0000313" key="15">
    <source>
        <dbReference type="Proteomes" id="UP000824540"/>
    </source>
</evidence>
<evidence type="ECO:0000313" key="14">
    <source>
        <dbReference type="EMBL" id="KAG9341973.1"/>
    </source>
</evidence>
<dbReference type="AlphaFoldDB" id="A0A8T2NME8"/>
<dbReference type="Pfam" id="PF05039">
    <property type="entry name" value="Agouti"/>
    <property type="match status" value="1"/>
</dbReference>
<keyword evidence="4" id="KW-0960">Knottin</keyword>
<dbReference type="SUPFAM" id="SSF57055">
    <property type="entry name" value="Agouti-related protein"/>
    <property type="match status" value="1"/>
</dbReference>
<dbReference type="GO" id="GO:0008343">
    <property type="term" value="P:adult feeding behavior"/>
    <property type="evidence" value="ECO:0007669"/>
    <property type="project" value="TreeGrafter"/>
</dbReference>
<keyword evidence="5" id="KW-0333">Golgi apparatus</keyword>
<feature type="disulfide bond" evidence="11">
    <location>
        <begin position="97"/>
        <end position="115"/>
    </location>
</feature>
<comment type="subunit">
    <text evidence="9">Interacts with melanocortin receptors MC3R, MC4R and MC5R.</text>
</comment>
<dbReference type="GO" id="GO:0070996">
    <property type="term" value="F:type 1 melanocortin receptor binding"/>
    <property type="evidence" value="ECO:0007669"/>
    <property type="project" value="TreeGrafter"/>
</dbReference>
<dbReference type="Proteomes" id="UP000824540">
    <property type="component" value="Unassembled WGS sequence"/>
</dbReference>
<dbReference type="PROSITE" id="PS60024">
    <property type="entry name" value="AGOUTI_1"/>
    <property type="match status" value="1"/>
</dbReference>
<dbReference type="FunFam" id="4.10.760.10:FF:000003">
    <property type="entry name" value="Agouti-related peptide 2"/>
    <property type="match status" value="1"/>
</dbReference>
<evidence type="ECO:0000256" key="7">
    <source>
        <dbReference type="ARBA" id="ARBA00023769"/>
    </source>
</evidence>
<keyword evidence="3 12" id="KW-0732">Signal</keyword>
<evidence type="ECO:0000256" key="4">
    <source>
        <dbReference type="ARBA" id="ARBA00022854"/>
    </source>
</evidence>
<evidence type="ECO:0000256" key="2">
    <source>
        <dbReference type="ARBA" id="ARBA00022525"/>
    </source>
</evidence>
<comment type="subcellular location">
    <subcellularLocation>
        <location evidence="7">Golgi apparatus lumen</location>
    </subcellularLocation>
    <subcellularLocation>
        <location evidence="1">Secreted</location>
    </subcellularLocation>
</comment>
<dbReference type="GO" id="GO:0009755">
    <property type="term" value="P:hormone-mediated signaling pathway"/>
    <property type="evidence" value="ECO:0007669"/>
    <property type="project" value="InterPro"/>
</dbReference>
<evidence type="ECO:0000256" key="10">
    <source>
        <dbReference type="ARBA" id="ARBA00068128"/>
    </source>
</evidence>
<evidence type="ECO:0000256" key="12">
    <source>
        <dbReference type="SAM" id="SignalP"/>
    </source>
</evidence>
<dbReference type="InterPro" id="IPR027300">
    <property type="entry name" value="Agouti_dom"/>
</dbReference>
<protein>
    <recommendedName>
        <fullName evidence="10">Agouti-related protein</fullName>
    </recommendedName>
</protein>
<feature type="domain" description="Agouti" evidence="13">
    <location>
        <begin position="83"/>
        <end position="122"/>
    </location>
</feature>
<keyword evidence="15" id="KW-1185">Reference proteome</keyword>
<name>A0A8T2NME8_9TELE</name>
<dbReference type="OrthoDB" id="9942042at2759"/>
<organism evidence="14 15">
    <name type="scientific">Albula glossodonta</name>
    <name type="common">roundjaw bonefish</name>
    <dbReference type="NCBI Taxonomy" id="121402"/>
    <lineage>
        <taxon>Eukaryota</taxon>
        <taxon>Metazoa</taxon>
        <taxon>Chordata</taxon>
        <taxon>Craniata</taxon>
        <taxon>Vertebrata</taxon>
        <taxon>Euteleostomi</taxon>
        <taxon>Actinopterygii</taxon>
        <taxon>Neopterygii</taxon>
        <taxon>Teleostei</taxon>
        <taxon>Albuliformes</taxon>
        <taxon>Albulidae</taxon>
        <taxon>Albula</taxon>
    </lineage>
</organism>
<feature type="chain" id="PRO_5035938265" description="Agouti-related protein" evidence="12">
    <location>
        <begin position="21"/>
        <end position="127"/>
    </location>
</feature>
<comment type="function">
    <text evidence="8">Plays a role in weight homeostasis. Involved in the control of feeding behavior through the central melanocortin system. Acts as alpha melanocyte-stimulating hormone antagonist by inhibiting cAMP production mediated by stimulation of melanocortin receptors within the hypothalamus and adrenal gland. Has very low activity with MC5R. Is an inverse agonist for MC3R and MC4R being able to suppress their constitutive activity. It promotes MC3R and MC4R endocytosis in an arrestin-dependent manner.</text>
</comment>
<feature type="disulfide bond" evidence="11">
    <location>
        <begin position="90"/>
        <end position="104"/>
    </location>
</feature>
<feature type="disulfide bond" evidence="11">
    <location>
        <begin position="106"/>
        <end position="113"/>
    </location>
</feature>
<dbReference type="SMART" id="SM00792">
    <property type="entry name" value="Agouti"/>
    <property type="match status" value="1"/>
</dbReference>
<proteinExistence type="predicted"/>
<dbReference type="EMBL" id="JAFBMS010000031">
    <property type="protein sequence ID" value="KAG9341973.1"/>
    <property type="molecule type" value="Genomic_DNA"/>
</dbReference>
<keyword evidence="2" id="KW-0964">Secreted</keyword>
<evidence type="ECO:0000256" key="8">
    <source>
        <dbReference type="ARBA" id="ARBA00056588"/>
    </source>
</evidence>
<keyword evidence="6 11" id="KW-1015">Disulfide bond</keyword>
<gene>
    <name evidence="14" type="ORF">JZ751_018290</name>
</gene>
<evidence type="ECO:0000256" key="9">
    <source>
        <dbReference type="ARBA" id="ARBA00065157"/>
    </source>
</evidence>
<sequence>MWSSVMFCWWVLCGVQVSVGAMHDRSESDEARPSPLRTVKEPSFLFTIEEDLLMDDSGLYNDEEDVPEAVQLQSRAVRSPRRCLRHGESCLGHKLPCCDPCDTCHCRFFHAICYCRRIGQACSPGRH</sequence>
<dbReference type="GO" id="GO:0007218">
    <property type="term" value="P:neuropeptide signaling pathway"/>
    <property type="evidence" value="ECO:0007669"/>
    <property type="project" value="TreeGrafter"/>
</dbReference>
<feature type="signal peptide" evidence="12">
    <location>
        <begin position="1"/>
        <end position="20"/>
    </location>
</feature>
<dbReference type="PANTHER" id="PTHR16551">
    <property type="entry name" value="AGOUTI RELATED"/>
    <property type="match status" value="1"/>
</dbReference>
<dbReference type="InterPro" id="IPR036836">
    <property type="entry name" value="Agouti_dom_sf"/>
</dbReference>
<comment type="caution">
    <text evidence="14">The sequence shown here is derived from an EMBL/GenBank/DDBJ whole genome shotgun (WGS) entry which is preliminary data.</text>
</comment>
<accession>A0A8T2NME8</accession>
<feature type="disulfide bond" evidence="11">
    <location>
        <begin position="101"/>
        <end position="122"/>
    </location>
</feature>
<evidence type="ECO:0000256" key="6">
    <source>
        <dbReference type="ARBA" id="ARBA00023157"/>
    </source>
</evidence>
<evidence type="ECO:0000256" key="1">
    <source>
        <dbReference type="ARBA" id="ARBA00004613"/>
    </source>
</evidence>
<dbReference type="PANTHER" id="PTHR16551:SF4">
    <property type="entry name" value="AGOUTI-RELATED PROTEIN"/>
    <property type="match status" value="1"/>
</dbReference>
<dbReference type="GO" id="GO:0005184">
    <property type="term" value="F:neuropeptide hormone activity"/>
    <property type="evidence" value="ECO:0007669"/>
    <property type="project" value="TreeGrafter"/>
</dbReference>
<dbReference type="GO" id="GO:0005615">
    <property type="term" value="C:extracellular space"/>
    <property type="evidence" value="ECO:0007669"/>
    <property type="project" value="TreeGrafter"/>
</dbReference>
<dbReference type="GO" id="GO:0005796">
    <property type="term" value="C:Golgi lumen"/>
    <property type="evidence" value="ECO:0007669"/>
    <property type="project" value="UniProtKB-SubCell"/>
</dbReference>
<dbReference type="GO" id="GO:2000253">
    <property type="term" value="P:positive regulation of feeding behavior"/>
    <property type="evidence" value="ECO:0007669"/>
    <property type="project" value="TreeGrafter"/>
</dbReference>
<evidence type="ECO:0000259" key="13">
    <source>
        <dbReference type="PROSITE" id="PS51150"/>
    </source>
</evidence>
<reference evidence="14" key="1">
    <citation type="thesis" date="2021" institute="BYU ScholarsArchive" country="Provo, UT, USA">
        <title>Applications of and Algorithms for Genome Assembly and Genomic Analyses with an Emphasis on Marine Teleosts.</title>
        <authorList>
            <person name="Pickett B.D."/>
        </authorList>
    </citation>
    <scope>NUCLEOTIDE SEQUENCE</scope>
    <source>
        <strain evidence="14">HI-2016</strain>
    </source>
</reference>
<dbReference type="Gene3D" id="4.10.760.10">
    <property type="entry name" value="Agouti domain"/>
    <property type="match status" value="1"/>
</dbReference>
<evidence type="ECO:0000256" key="3">
    <source>
        <dbReference type="ARBA" id="ARBA00022729"/>
    </source>
</evidence>
<evidence type="ECO:0000256" key="11">
    <source>
        <dbReference type="PROSITE-ProRule" id="PRU00494"/>
    </source>
</evidence>
<evidence type="ECO:0000256" key="5">
    <source>
        <dbReference type="ARBA" id="ARBA00023034"/>
    </source>
</evidence>
<dbReference type="InterPro" id="IPR007733">
    <property type="entry name" value="Agouti"/>
</dbReference>
<dbReference type="PROSITE" id="PS51150">
    <property type="entry name" value="AGOUTI_2"/>
    <property type="match status" value="1"/>
</dbReference>